<feature type="domain" description="RNA polymerase sigma-70 region 2" evidence="6">
    <location>
        <begin position="14"/>
        <end position="70"/>
    </location>
</feature>
<comment type="caution">
    <text evidence="8">The sequence shown here is derived from an EMBL/GenBank/DDBJ whole genome shotgun (WGS) entry which is preliminary data.</text>
</comment>
<keyword evidence="4" id="KW-0238">DNA-binding</keyword>
<dbReference type="InterPro" id="IPR036388">
    <property type="entry name" value="WH-like_DNA-bd_sf"/>
</dbReference>
<evidence type="ECO:0000259" key="6">
    <source>
        <dbReference type="Pfam" id="PF04542"/>
    </source>
</evidence>
<dbReference type="InterPro" id="IPR039425">
    <property type="entry name" value="RNA_pol_sigma-70-like"/>
</dbReference>
<evidence type="ECO:0000256" key="3">
    <source>
        <dbReference type="ARBA" id="ARBA00023082"/>
    </source>
</evidence>
<dbReference type="SUPFAM" id="SSF88659">
    <property type="entry name" value="Sigma3 and sigma4 domains of RNA polymerase sigma factors"/>
    <property type="match status" value="1"/>
</dbReference>
<dbReference type="Pfam" id="PF04542">
    <property type="entry name" value="Sigma70_r2"/>
    <property type="match status" value="1"/>
</dbReference>
<evidence type="ECO:0000256" key="1">
    <source>
        <dbReference type="ARBA" id="ARBA00010641"/>
    </source>
</evidence>
<comment type="similarity">
    <text evidence="1">Belongs to the sigma-70 factor family. ECF subfamily.</text>
</comment>
<reference evidence="8" key="2">
    <citation type="submission" date="2021-04" db="EMBL/GenBank/DDBJ databases">
        <authorList>
            <person name="Gilroy R."/>
        </authorList>
    </citation>
    <scope>NUCLEOTIDE SEQUENCE</scope>
    <source>
        <strain evidence="8">ChiHjej12B11-24981</strain>
    </source>
</reference>
<dbReference type="Pfam" id="PF08281">
    <property type="entry name" value="Sigma70_r4_2"/>
    <property type="match status" value="1"/>
</dbReference>
<accession>A0A9D2CWT2</accession>
<name>A0A9D2CWT2_9BACE</name>
<dbReference type="PANTHER" id="PTHR43133">
    <property type="entry name" value="RNA POLYMERASE ECF-TYPE SIGMA FACTO"/>
    <property type="match status" value="1"/>
</dbReference>
<protein>
    <submittedName>
        <fullName evidence="8">RNA polymerase sigma factor</fullName>
    </submittedName>
</protein>
<dbReference type="GO" id="GO:0016987">
    <property type="term" value="F:sigma factor activity"/>
    <property type="evidence" value="ECO:0007669"/>
    <property type="project" value="UniProtKB-KW"/>
</dbReference>
<evidence type="ECO:0000313" key="8">
    <source>
        <dbReference type="EMBL" id="HIZ01133.1"/>
    </source>
</evidence>
<evidence type="ECO:0000256" key="5">
    <source>
        <dbReference type="ARBA" id="ARBA00023163"/>
    </source>
</evidence>
<dbReference type="EMBL" id="DXCK01000042">
    <property type="protein sequence ID" value="HIZ01133.1"/>
    <property type="molecule type" value="Genomic_DNA"/>
</dbReference>
<dbReference type="Gene3D" id="1.10.1740.10">
    <property type="match status" value="1"/>
</dbReference>
<sequence>METLNFRRDILPLKDKLFRLALRITFDRAEAEDIVQETLIRVWSKCDEWPQFSSVEAYCLTVARNLAIDRSERMEARNVELTAEAEQMPDASSPHERLVGKERLQLLHRLIARLPEKQRTVLQLRDVEEKSYKEIAGILNISEEQVKVNLFRARQKVKQQFIDIDNYGL</sequence>
<reference evidence="8" key="1">
    <citation type="journal article" date="2021" name="PeerJ">
        <title>Extensive microbial diversity within the chicken gut microbiome revealed by metagenomics and culture.</title>
        <authorList>
            <person name="Gilroy R."/>
            <person name="Ravi A."/>
            <person name="Getino M."/>
            <person name="Pursley I."/>
            <person name="Horton D.L."/>
            <person name="Alikhan N.F."/>
            <person name="Baker D."/>
            <person name="Gharbi K."/>
            <person name="Hall N."/>
            <person name="Watson M."/>
            <person name="Adriaenssens E.M."/>
            <person name="Foster-Nyarko E."/>
            <person name="Jarju S."/>
            <person name="Secka A."/>
            <person name="Antonio M."/>
            <person name="Oren A."/>
            <person name="Chaudhuri R.R."/>
            <person name="La Ragione R."/>
            <person name="Hildebrand F."/>
            <person name="Pallen M.J."/>
        </authorList>
    </citation>
    <scope>NUCLEOTIDE SEQUENCE</scope>
    <source>
        <strain evidence="8">ChiHjej12B11-24981</strain>
    </source>
</reference>
<dbReference type="InterPro" id="IPR013325">
    <property type="entry name" value="RNA_pol_sigma_r2"/>
</dbReference>
<dbReference type="Proteomes" id="UP000824023">
    <property type="component" value="Unassembled WGS sequence"/>
</dbReference>
<dbReference type="GO" id="GO:0006352">
    <property type="term" value="P:DNA-templated transcription initiation"/>
    <property type="evidence" value="ECO:0007669"/>
    <property type="project" value="InterPro"/>
</dbReference>
<evidence type="ECO:0000313" key="9">
    <source>
        <dbReference type="Proteomes" id="UP000824023"/>
    </source>
</evidence>
<dbReference type="Gene3D" id="1.10.10.10">
    <property type="entry name" value="Winged helix-like DNA-binding domain superfamily/Winged helix DNA-binding domain"/>
    <property type="match status" value="1"/>
</dbReference>
<dbReference type="SUPFAM" id="SSF88946">
    <property type="entry name" value="Sigma2 domain of RNA polymerase sigma factors"/>
    <property type="match status" value="1"/>
</dbReference>
<dbReference type="InterPro" id="IPR013249">
    <property type="entry name" value="RNA_pol_sigma70_r4_t2"/>
</dbReference>
<gene>
    <name evidence="8" type="ORF">H9819_02635</name>
</gene>
<dbReference type="InterPro" id="IPR013324">
    <property type="entry name" value="RNA_pol_sigma_r3/r4-like"/>
</dbReference>
<dbReference type="InterPro" id="IPR007627">
    <property type="entry name" value="RNA_pol_sigma70_r2"/>
</dbReference>
<dbReference type="InterPro" id="IPR014284">
    <property type="entry name" value="RNA_pol_sigma-70_dom"/>
</dbReference>
<evidence type="ECO:0000256" key="2">
    <source>
        <dbReference type="ARBA" id="ARBA00023015"/>
    </source>
</evidence>
<keyword evidence="5" id="KW-0804">Transcription</keyword>
<keyword evidence="2" id="KW-0805">Transcription regulation</keyword>
<dbReference type="NCBIfam" id="TIGR02937">
    <property type="entry name" value="sigma70-ECF"/>
    <property type="match status" value="1"/>
</dbReference>
<evidence type="ECO:0000259" key="7">
    <source>
        <dbReference type="Pfam" id="PF08281"/>
    </source>
</evidence>
<dbReference type="AlphaFoldDB" id="A0A9D2CWT2"/>
<proteinExistence type="inferred from homology"/>
<feature type="domain" description="RNA polymerase sigma factor 70 region 4 type 2" evidence="7">
    <location>
        <begin position="105"/>
        <end position="156"/>
    </location>
</feature>
<dbReference type="PANTHER" id="PTHR43133:SF8">
    <property type="entry name" value="RNA POLYMERASE SIGMA FACTOR HI_1459-RELATED"/>
    <property type="match status" value="1"/>
</dbReference>
<evidence type="ECO:0000256" key="4">
    <source>
        <dbReference type="ARBA" id="ARBA00023125"/>
    </source>
</evidence>
<dbReference type="GO" id="GO:0003677">
    <property type="term" value="F:DNA binding"/>
    <property type="evidence" value="ECO:0007669"/>
    <property type="project" value="UniProtKB-KW"/>
</dbReference>
<dbReference type="CDD" id="cd06171">
    <property type="entry name" value="Sigma70_r4"/>
    <property type="match status" value="1"/>
</dbReference>
<keyword evidence="3" id="KW-0731">Sigma factor</keyword>
<organism evidence="8 9">
    <name type="scientific">Candidatus Bacteroides merdipullorum</name>
    <dbReference type="NCBI Taxonomy" id="2838474"/>
    <lineage>
        <taxon>Bacteria</taxon>
        <taxon>Pseudomonadati</taxon>
        <taxon>Bacteroidota</taxon>
        <taxon>Bacteroidia</taxon>
        <taxon>Bacteroidales</taxon>
        <taxon>Bacteroidaceae</taxon>
        <taxon>Bacteroides</taxon>
    </lineage>
</organism>